<evidence type="ECO:0000313" key="6">
    <source>
        <dbReference type="EMBL" id="HEW63562.1"/>
    </source>
</evidence>
<evidence type="ECO:0000256" key="4">
    <source>
        <dbReference type="ARBA" id="ARBA00022917"/>
    </source>
</evidence>
<evidence type="ECO:0000313" key="8">
    <source>
        <dbReference type="Proteomes" id="UP000237153"/>
    </source>
</evidence>
<sequence length="214" mass="24618">MNSSGSSEIHDICSLINTIDEISKNECQVPPDLIFFILYLLSINKRIGRSQISTVFGFSEYYVRRALKCLKDKAYILQTGKIKSLEENLLSVLKSIRIREAFLLRGMNAWERIIIIFIAQSCKRRISLKETVMLRDSAIRWGAEGSIILQYCNMETNIPGIEDLSIRNEIEKEIKKELQKLENGLYIIIGINYKEREMSVVYGILKTACELSLI</sequence>
<dbReference type="GO" id="GO:0005737">
    <property type="term" value="C:cytoplasm"/>
    <property type="evidence" value="ECO:0007669"/>
    <property type="project" value="InterPro"/>
</dbReference>
<evidence type="ECO:0000313" key="7">
    <source>
        <dbReference type="EMBL" id="PMB75989.1"/>
    </source>
</evidence>
<dbReference type="Gene3D" id="3.30.1360.30">
    <property type="entry name" value="GAD-like domain"/>
    <property type="match status" value="1"/>
</dbReference>
<dbReference type="EMBL" id="PNIM01000003">
    <property type="protein sequence ID" value="PMB75989.1"/>
    <property type="molecule type" value="Genomic_DNA"/>
</dbReference>
<name>A0A2J6N3T7_9CREN</name>
<reference evidence="6" key="2">
    <citation type="journal article" date="2020" name="mSystems">
        <title>Genome- and Community-Level Interaction Insights into Carbon Utilization and Element Cycling Functions of Hydrothermarchaeota in Hydrothermal Sediment.</title>
        <authorList>
            <person name="Zhou Z."/>
            <person name="Liu Y."/>
            <person name="Xu W."/>
            <person name="Pan J."/>
            <person name="Luo Z.H."/>
            <person name="Li M."/>
        </authorList>
    </citation>
    <scope>NUCLEOTIDE SEQUENCE [LARGE SCALE GENOMIC DNA]</scope>
    <source>
        <strain evidence="6">SpSt-1261</strain>
    </source>
</reference>
<dbReference type="GO" id="GO:0006412">
    <property type="term" value="P:translation"/>
    <property type="evidence" value="ECO:0007669"/>
    <property type="project" value="UniProtKB-KW"/>
</dbReference>
<evidence type="ECO:0000256" key="3">
    <source>
        <dbReference type="ARBA" id="ARBA00022840"/>
    </source>
</evidence>
<evidence type="ECO:0000256" key="2">
    <source>
        <dbReference type="ARBA" id="ARBA00022741"/>
    </source>
</evidence>
<dbReference type="Proteomes" id="UP000886076">
    <property type="component" value="Unassembled WGS sequence"/>
</dbReference>
<keyword evidence="4" id="KW-0648">Protein biosynthesis</keyword>
<accession>A0A2J6N3T7</accession>
<organism evidence="7 8">
    <name type="scientific">Fervidicoccus fontis</name>
    <dbReference type="NCBI Taxonomy" id="683846"/>
    <lineage>
        <taxon>Archaea</taxon>
        <taxon>Thermoproteota</taxon>
        <taxon>Thermoprotei</taxon>
        <taxon>Fervidicoccales</taxon>
        <taxon>Fervidicoccaceae</taxon>
        <taxon>Fervidicoccus</taxon>
    </lineage>
</organism>
<evidence type="ECO:0000259" key="5">
    <source>
        <dbReference type="Pfam" id="PF14544"/>
    </source>
</evidence>
<dbReference type="Pfam" id="PF14544">
    <property type="entry name" value="DUF4443"/>
    <property type="match status" value="1"/>
</dbReference>
<dbReference type="InterPro" id="IPR029349">
    <property type="entry name" value="DUF4443"/>
</dbReference>
<proteinExistence type="predicted"/>
<keyword evidence="2" id="KW-0547">Nucleotide-binding</keyword>
<comment type="caution">
    <text evidence="7">The sequence shown here is derived from an EMBL/GenBank/DDBJ whole genome shotgun (WGS) entry which is preliminary data.</text>
</comment>
<feature type="domain" description="DUF4443" evidence="5">
    <location>
        <begin position="115"/>
        <end position="211"/>
    </location>
</feature>
<dbReference type="RefSeq" id="WP_272984827.1">
    <property type="nucleotide sequence ID" value="NZ_DSFH01000015.1"/>
</dbReference>
<dbReference type="GO" id="GO:0004812">
    <property type="term" value="F:aminoacyl-tRNA ligase activity"/>
    <property type="evidence" value="ECO:0007669"/>
    <property type="project" value="InterPro"/>
</dbReference>
<dbReference type="GO" id="GO:0005524">
    <property type="term" value="F:ATP binding"/>
    <property type="evidence" value="ECO:0007669"/>
    <property type="project" value="UniProtKB-KW"/>
</dbReference>
<keyword evidence="1" id="KW-0436">Ligase</keyword>
<dbReference type="InterPro" id="IPR004115">
    <property type="entry name" value="GAD-like_sf"/>
</dbReference>
<dbReference type="AlphaFoldDB" id="A0A2J6N3T7"/>
<protein>
    <submittedName>
        <fullName evidence="6">DUF4443 domain-containing protein</fullName>
    </submittedName>
</protein>
<dbReference type="SUPFAM" id="SSF55261">
    <property type="entry name" value="GAD domain-like"/>
    <property type="match status" value="1"/>
</dbReference>
<evidence type="ECO:0000256" key="1">
    <source>
        <dbReference type="ARBA" id="ARBA00022598"/>
    </source>
</evidence>
<reference evidence="7 8" key="1">
    <citation type="submission" date="2018-01" db="EMBL/GenBank/DDBJ databases">
        <title>Metagenomic assembled genomes from two thermal pools in the Uzon Caldera, Kamchatka, Russia.</title>
        <authorList>
            <person name="Wilkins L."/>
            <person name="Ettinger C."/>
        </authorList>
    </citation>
    <scope>NUCLEOTIDE SEQUENCE [LARGE SCALE GENOMIC DNA]</scope>
    <source>
        <strain evidence="7">ZAV-06</strain>
    </source>
</reference>
<dbReference type="Gene3D" id="1.10.10.10">
    <property type="entry name" value="Winged helix-like DNA-binding domain superfamily/Winged helix DNA-binding domain"/>
    <property type="match status" value="1"/>
</dbReference>
<dbReference type="EMBL" id="DSFH01000015">
    <property type="protein sequence ID" value="HEW63562.1"/>
    <property type="molecule type" value="Genomic_DNA"/>
</dbReference>
<gene>
    <name evidence="7" type="ORF">C0188_00935</name>
    <name evidence="6" type="ORF">ENO39_00675</name>
</gene>
<keyword evidence="3" id="KW-0067">ATP-binding</keyword>
<dbReference type="SUPFAM" id="SSF46785">
    <property type="entry name" value="Winged helix' DNA-binding domain"/>
    <property type="match status" value="1"/>
</dbReference>
<dbReference type="Proteomes" id="UP000237153">
    <property type="component" value="Unassembled WGS sequence"/>
</dbReference>
<dbReference type="InterPro" id="IPR036388">
    <property type="entry name" value="WH-like_DNA-bd_sf"/>
</dbReference>
<dbReference type="InterPro" id="IPR036390">
    <property type="entry name" value="WH_DNA-bd_sf"/>
</dbReference>